<reference evidence="2" key="1">
    <citation type="submission" date="2020-12" db="EMBL/GenBank/DDBJ databases">
        <title>Genome public.</title>
        <authorList>
            <person name="Sun Q."/>
        </authorList>
    </citation>
    <scope>NUCLEOTIDE SEQUENCE</scope>
    <source>
        <strain evidence="2">CCM 8863</strain>
    </source>
</reference>
<dbReference type="RefSeq" id="WP_198738954.1">
    <property type="nucleotide sequence ID" value="NZ_JAEIOS010000013.1"/>
</dbReference>
<feature type="transmembrane region" description="Helical" evidence="1">
    <location>
        <begin position="47"/>
        <end position="72"/>
    </location>
</feature>
<dbReference type="AlphaFoldDB" id="A0A934I7S9"/>
<dbReference type="Proteomes" id="UP000645966">
    <property type="component" value="Unassembled WGS sequence"/>
</dbReference>
<accession>A0A934I7S9</accession>
<organism evidence="2 3">
    <name type="scientific">Corynebacterium meridianum</name>
    <dbReference type="NCBI Taxonomy" id="2765363"/>
    <lineage>
        <taxon>Bacteria</taxon>
        <taxon>Bacillati</taxon>
        <taxon>Actinomycetota</taxon>
        <taxon>Actinomycetes</taxon>
        <taxon>Mycobacteriales</taxon>
        <taxon>Corynebacteriaceae</taxon>
        <taxon>Corynebacterium</taxon>
    </lineage>
</organism>
<evidence type="ECO:0000256" key="1">
    <source>
        <dbReference type="SAM" id="Phobius"/>
    </source>
</evidence>
<keyword evidence="1" id="KW-1133">Transmembrane helix</keyword>
<keyword evidence="3" id="KW-1185">Reference proteome</keyword>
<evidence type="ECO:0000313" key="3">
    <source>
        <dbReference type="Proteomes" id="UP000645966"/>
    </source>
</evidence>
<feature type="transmembrane region" description="Helical" evidence="1">
    <location>
        <begin position="78"/>
        <end position="100"/>
    </location>
</feature>
<gene>
    <name evidence="2" type="ORF">JDV75_09265</name>
</gene>
<keyword evidence="1" id="KW-0812">Transmembrane</keyword>
<keyword evidence="1" id="KW-0472">Membrane</keyword>
<proteinExistence type="predicted"/>
<protein>
    <submittedName>
        <fullName evidence="2">Uncharacterized protein</fullName>
    </submittedName>
</protein>
<comment type="caution">
    <text evidence="2">The sequence shown here is derived from an EMBL/GenBank/DDBJ whole genome shotgun (WGS) entry which is preliminary data.</text>
</comment>
<sequence>MSASHSTAPAKAEQSFPVFEGEPHYVEGYHPSSLDAQHSSLLRSSTWIGMGLILSSLAGFGGLLFGLGSWSVGSQPNWASMAIAGAVLAVVFLVGGFWMIHHGRRYYREYAARTGRH</sequence>
<evidence type="ECO:0000313" key="2">
    <source>
        <dbReference type="EMBL" id="MBI8989942.1"/>
    </source>
</evidence>
<name>A0A934I7S9_9CORY</name>
<dbReference type="EMBL" id="JAEIOS010000013">
    <property type="protein sequence ID" value="MBI8989942.1"/>
    <property type="molecule type" value="Genomic_DNA"/>
</dbReference>